<dbReference type="SUPFAM" id="SSF55729">
    <property type="entry name" value="Acyl-CoA N-acyltransferases (Nat)"/>
    <property type="match status" value="1"/>
</dbReference>
<dbReference type="PROSITE" id="PS51186">
    <property type="entry name" value="GNAT"/>
    <property type="match status" value="1"/>
</dbReference>
<dbReference type="PANTHER" id="PTHR37817:SF1">
    <property type="entry name" value="N-ACETYLTRANSFERASE EIS"/>
    <property type="match status" value="1"/>
</dbReference>
<dbReference type="InterPro" id="IPR000182">
    <property type="entry name" value="GNAT_dom"/>
</dbReference>
<dbReference type="RefSeq" id="WP_141189452.1">
    <property type="nucleotide sequence ID" value="NZ_JBHUMR010000008.1"/>
</dbReference>
<dbReference type="Proteomes" id="UP001597458">
    <property type="component" value="Unassembled WGS sequence"/>
</dbReference>
<dbReference type="Pfam" id="PF00583">
    <property type="entry name" value="Acetyltransf_1"/>
    <property type="match status" value="1"/>
</dbReference>
<dbReference type="CDD" id="cd04301">
    <property type="entry name" value="NAT_SF"/>
    <property type="match status" value="1"/>
</dbReference>
<proteinExistence type="predicted"/>
<protein>
    <submittedName>
        <fullName evidence="2">GNAT family N-acetyltransferase</fullName>
    </submittedName>
</protein>
<dbReference type="Gene3D" id="3.40.630.30">
    <property type="match status" value="1"/>
</dbReference>
<gene>
    <name evidence="2" type="ORF">ACFSTF_05095</name>
</gene>
<reference evidence="3" key="1">
    <citation type="journal article" date="2019" name="Int. J. Syst. Evol. Microbiol.">
        <title>The Global Catalogue of Microorganisms (GCM) 10K type strain sequencing project: providing services to taxonomists for standard genome sequencing and annotation.</title>
        <authorList>
            <consortium name="The Broad Institute Genomics Platform"/>
            <consortium name="The Broad Institute Genome Sequencing Center for Infectious Disease"/>
            <person name="Wu L."/>
            <person name="Ma J."/>
        </authorList>
    </citation>
    <scope>NUCLEOTIDE SEQUENCE [LARGE SCALE GENOMIC DNA]</scope>
    <source>
        <strain evidence="3">TISTR 2241</strain>
    </source>
</reference>
<dbReference type="InterPro" id="IPR051554">
    <property type="entry name" value="Acetyltransferase_Eis"/>
</dbReference>
<comment type="caution">
    <text evidence="2">The sequence shown here is derived from an EMBL/GenBank/DDBJ whole genome shotgun (WGS) entry which is preliminary data.</text>
</comment>
<dbReference type="PANTHER" id="PTHR37817">
    <property type="entry name" value="N-ACETYLTRANSFERASE EIS"/>
    <property type="match status" value="1"/>
</dbReference>
<name>A0ABW5PP91_9BACI</name>
<sequence>MDVIHFADVRVFIRDVEAFLLEKEVENNLILGICYKQIQDKMYFSNEIMTTVNDQNRCILSLFMSKKNRLVISGDISNNNIDQAIVLAIKAIINRLIYVRSVIGEKELVSLFAEIAKRFLRKPFKEFRHEQIYQLQKLNHITHPKGLFRKANEKDMVKIKHWIQTFSESINEPLADSEIDMMAESYITRQSLYVWEKDNTIVSMANLIRPLKSGAGINLVYTAPEHRGQGYSTGCVSSLCQEILSHGYNFCYLYADRANPISNAVYQKIGFMPVIECLHLTN</sequence>
<evidence type="ECO:0000259" key="1">
    <source>
        <dbReference type="PROSITE" id="PS51186"/>
    </source>
</evidence>
<keyword evidence="3" id="KW-1185">Reference proteome</keyword>
<feature type="domain" description="N-acetyltransferase" evidence="1">
    <location>
        <begin position="146"/>
        <end position="282"/>
    </location>
</feature>
<dbReference type="InterPro" id="IPR016181">
    <property type="entry name" value="Acyl_CoA_acyltransferase"/>
</dbReference>
<evidence type="ECO:0000313" key="2">
    <source>
        <dbReference type="EMBL" id="MFD2616684.1"/>
    </source>
</evidence>
<dbReference type="EMBL" id="JBHUMR010000008">
    <property type="protein sequence ID" value="MFD2616684.1"/>
    <property type="molecule type" value="Genomic_DNA"/>
</dbReference>
<accession>A0ABW5PP91</accession>
<organism evidence="2 3">
    <name type="scientific">Terrilactibacillus laevilacticus</name>
    <dbReference type="NCBI Taxonomy" id="1380157"/>
    <lineage>
        <taxon>Bacteria</taxon>
        <taxon>Bacillati</taxon>
        <taxon>Bacillota</taxon>
        <taxon>Bacilli</taxon>
        <taxon>Bacillales</taxon>
        <taxon>Bacillaceae</taxon>
        <taxon>Terrilactibacillus</taxon>
    </lineage>
</organism>
<evidence type="ECO:0000313" key="3">
    <source>
        <dbReference type="Proteomes" id="UP001597458"/>
    </source>
</evidence>